<feature type="domain" description="C2H2-type" evidence="9">
    <location>
        <begin position="17"/>
        <end position="47"/>
    </location>
</feature>
<feature type="compositionally biased region" description="Low complexity" evidence="8">
    <location>
        <begin position="164"/>
        <end position="173"/>
    </location>
</feature>
<protein>
    <recommendedName>
        <fullName evidence="9">C2H2-type domain-containing protein</fullName>
    </recommendedName>
</protein>
<evidence type="ECO:0000256" key="7">
    <source>
        <dbReference type="PROSITE-ProRule" id="PRU00042"/>
    </source>
</evidence>
<gene>
    <name evidence="10" type="ORF">HMPREF1544_06261</name>
</gene>
<feature type="compositionally biased region" description="Acidic residues" evidence="8">
    <location>
        <begin position="287"/>
        <end position="297"/>
    </location>
</feature>
<dbReference type="PANTHER" id="PTHR40626">
    <property type="entry name" value="MIP31509P"/>
    <property type="match status" value="1"/>
</dbReference>
<feature type="domain" description="C2H2-type" evidence="9">
    <location>
        <begin position="48"/>
        <end position="77"/>
    </location>
</feature>
<sequence>MPQKKRTPGRRSEPKLFKCTGFGNCDMVFTRSEHLARHARKHTGEKPFRCVVPNCDRMFSRFDNMMQHTHTHNRPKKKDSSDSSEGKLSPMSMPEDHNMMHVPSLPSSPATSTIMMESHHHLLNDEEKFASYYQNQHQPTSPTSEKDFIKYKQQLYGYSPQHFSSSESASTSSQQNQRQWSPVYYNNPTSPSHSSHLMNALPPAHPPPSNVTSNTVAQSFKPFSSSVTPADYFQQTQHQHQSRKNSMHSETTLTMLKRRLSYVDLSTPIQELGHSYSTSSSSSSDTTSDEEVDEDIDATTRHTSMPSYLQSRFKADGIDITPDEFEALQGFGKFCSEPVVREPILMTRITTSPTCSVSFPIKLPPLRNVSPTAVISNNTTSQINAFRQQISTAHESFSRTRS</sequence>
<feature type="compositionally biased region" description="Low complexity" evidence="8">
    <location>
        <begin position="275"/>
        <end position="286"/>
    </location>
</feature>
<dbReference type="GO" id="GO:0008270">
    <property type="term" value="F:zinc ion binding"/>
    <property type="evidence" value="ECO:0007669"/>
    <property type="project" value="UniProtKB-KW"/>
</dbReference>
<name>S2JVY8_MUCC1</name>
<dbReference type="PROSITE" id="PS50157">
    <property type="entry name" value="ZINC_FINGER_C2H2_2"/>
    <property type="match status" value="2"/>
</dbReference>
<proteinExistence type="predicted"/>
<dbReference type="GO" id="GO:0000981">
    <property type="term" value="F:DNA-binding transcription factor activity, RNA polymerase II-specific"/>
    <property type="evidence" value="ECO:0007669"/>
    <property type="project" value="InterPro"/>
</dbReference>
<dbReference type="Gene3D" id="3.30.160.60">
    <property type="entry name" value="Classic Zinc Finger"/>
    <property type="match status" value="2"/>
</dbReference>
<evidence type="ECO:0000256" key="6">
    <source>
        <dbReference type="ARBA" id="ARBA00023242"/>
    </source>
</evidence>
<keyword evidence="6" id="KW-0539">Nucleus</keyword>
<dbReference type="GO" id="GO:0000785">
    <property type="term" value="C:chromatin"/>
    <property type="evidence" value="ECO:0007669"/>
    <property type="project" value="TreeGrafter"/>
</dbReference>
<dbReference type="GO" id="GO:0000978">
    <property type="term" value="F:RNA polymerase II cis-regulatory region sequence-specific DNA binding"/>
    <property type="evidence" value="ECO:0007669"/>
    <property type="project" value="InterPro"/>
</dbReference>
<evidence type="ECO:0000256" key="1">
    <source>
        <dbReference type="ARBA" id="ARBA00004123"/>
    </source>
</evidence>
<dbReference type="SUPFAM" id="SSF57667">
    <property type="entry name" value="beta-beta-alpha zinc fingers"/>
    <property type="match status" value="1"/>
</dbReference>
<dbReference type="FunFam" id="3.30.160.60:FF:002343">
    <property type="entry name" value="Zinc finger protein 33A"/>
    <property type="match status" value="1"/>
</dbReference>
<keyword evidence="5" id="KW-0862">Zinc</keyword>
<evidence type="ECO:0000256" key="5">
    <source>
        <dbReference type="ARBA" id="ARBA00022833"/>
    </source>
</evidence>
<dbReference type="InterPro" id="IPR051059">
    <property type="entry name" value="VerF-like"/>
</dbReference>
<dbReference type="OrthoDB" id="10018191at2759"/>
<dbReference type="eggNOG" id="KOG1721">
    <property type="taxonomic scope" value="Eukaryota"/>
</dbReference>
<evidence type="ECO:0000313" key="10">
    <source>
        <dbReference type="EMBL" id="EPB86938.1"/>
    </source>
</evidence>
<dbReference type="GO" id="GO:0005634">
    <property type="term" value="C:nucleus"/>
    <property type="evidence" value="ECO:0007669"/>
    <property type="project" value="UniProtKB-SubCell"/>
</dbReference>
<feature type="region of interest" description="Disordered" evidence="8">
    <location>
        <begin position="231"/>
        <end position="250"/>
    </location>
</feature>
<dbReference type="PROSITE" id="PS00028">
    <property type="entry name" value="ZINC_FINGER_C2H2_1"/>
    <property type="match status" value="1"/>
</dbReference>
<evidence type="ECO:0000313" key="11">
    <source>
        <dbReference type="Proteomes" id="UP000014254"/>
    </source>
</evidence>
<dbReference type="InParanoid" id="S2JVY8"/>
<reference evidence="11" key="1">
    <citation type="submission" date="2013-05" db="EMBL/GenBank/DDBJ databases">
        <title>The Genome sequence of Mucor circinelloides f. circinelloides 1006PhL.</title>
        <authorList>
            <consortium name="The Broad Institute Genomics Platform"/>
            <person name="Cuomo C."/>
            <person name="Earl A."/>
            <person name="Findley K."/>
            <person name="Lee S.C."/>
            <person name="Walker B."/>
            <person name="Young S."/>
            <person name="Zeng Q."/>
            <person name="Gargeya S."/>
            <person name="Fitzgerald M."/>
            <person name="Haas B."/>
            <person name="Abouelleil A."/>
            <person name="Allen A.W."/>
            <person name="Alvarado L."/>
            <person name="Arachchi H.M."/>
            <person name="Berlin A.M."/>
            <person name="Chapman S.B."/>
            <person name="Gainer-Dewar J."/>
            <person name="Goldberg J."/>
            <person name="Griggs A."/>
            <person name="Gujja S."/>
            <person name="Hansen M."/>
            <person name="Howarth C."/>
            <person name="Imamovic A."/>
            <person name="Ireland A."/>
            <person name="Larimer J."/>
            <person name="McCowan C."/>
            <person name="Murphy C."/>
            <person name="Pearson M."/>
            <person name="Poon T.W."/>
            <person name="Priest M."/>
            <person name="Roberts A."/>
            <person name="Saif S."/>
            <person name="Shea T."/>
            <person name="Sisk P."/>
            <person name="Sykes S."/>
            <person name="Wortman J."/>
            <person name="Nusbaum C."/>
            <person name="Birren B."/>
        </authorList>
    </citation>
    <scope>NUCLEOTIDE SEQUENCE [LARGE SCALE GENOMIC DNA]</scope>
    <source>
        <strain evidence="11">1006PhL</strain>
    </source>
</reference>
<evidence type="ECO:0000256" key="4">
    <source>
        <dbReference type="ARBA" id="ARBA00022771"/>
    </source>
</evidence>
<keyword evidence="4 7" id="KW-0863">Zinc-finger</keyword>
<accession>S2JVY8</accession>
<comment type="subcellular location">
    <subcellularLocation>
        <location evidence="1">Nucleus</location>
    </subcellularLocation>
</comment>
<dbReference type="STRING" id="1220926.S2JVY8"/>
<dbReference type="Proteomes" id="UP000014254">
    <property type="component" value="Unassembled WGS sequence"/>
</dbReference>
<feature type="compositionally biased region" description="Polar residues" evidence="8">
    <location>
        <begin position="174"/>
        <end position="197"/>
    </location>
</feature>
<dbReference type="PANTHER" id="PTHR40626:SF32">
    <property type="entry name" value="ZINC FINGER PROTEIN RST2"/>
    <property type="match status" value="1"/>
</dbReference>
<evidence type="ECO:0000256" key="3">
    <source>
        <dbReference type="ARBA" id="ARBA00022737"/>
    </source>
</evidence>
<dbReference type="InterPro" id="IPR036236">
    <property type="entry name" value="Znf_C2H2_sf"/>
</dbReference>
<dbReference type="EMBL" id="KE123978">
    <property type="protein sequence ID" value="EPB86938.1"/>
    <property type="molecule type" value="Genomic_DNA"/>
</dbReference>
<dbReference type="VEuPathDB" id="FungiDB:HMPREF1544_06261"/>
<organism evidence="10 11">
    <name type="scientific">Mucor circinelloides f. circinelloides (strain 1006PhL)</name>
    <name type="common">Mucormycosis agent</name>
    <name type="synonym">Calyptromyces circinelloides</name>
    <dbReference type="NCBI Taxonomy" id="1220926"/>
    <lineage>
        <taxon>Eukaryota</taxon>
        <taxon>Fungi</taxon>
        <taxon>Fungi incertae sedis</taxon>
        <taxon>Mucoromycota</taxon>
        <taxon>Mucoromycotina</taxon>
        <taxon>Mucoromycetes</taxon>
        <taxon>Mucorales</taxon>
        <taxon>Mucorineae</taxon>
        <taxon>Mucoraceae</taxon>
        <taxon>Mucor</taxon>
    </lineage>
</organism>
<dbReference type="AlphaFoldDB" id="S2JVY8"/>
<keyword evidence="2" id="KW-0479">Metal-binding</keyword>
<dbReference type="InterPro" id="IPR013087">
    <property type="entry name" value="Znf_C2H2_type"/>
</dbReference>
<keyword evidence="3" id="KW-0677">Repeat</keyword>
<dbReference type="Pfam" id="PF00096">
    <property type="entry name" value="zf-C2H2"/>
    <property type="match status" value="1"/>
</dbReference>
<feature type="region of interest" description="Disordered" evidence="8">
    <location>
        <begin position="68"/>
        <end position="111"/>
    </location>
</feature>
<feature type="region of interest" description="Disordered" evidence="8">
    <location>
        <begin position="272"/>
        <end position="303"/>
    </location>
</feature>
<dbReference type="OMA" id="FRQQIST"/>
<evidence type="ECO:0000259" key="9">
    <source>
        <dbReference type="PROSITE" id="PS50157"/>
    </source>
</evidence>
<dbReference type="SMART" id="SM00355">
    <property type="entry name" value="ZnF_C2H2"/>
    <property type="match status" value="2"/>
</dbReference>
<evidence type="ECO:0000256" key="8">
    <source>
        <dbReference type="SAM" id="MobiDB-lite"/>
    </source>
</evidence>
<evidence type="ECO:0000256" key="2">
    <source>
        <dbReference type="ARBA" id="ARBA00022723"/>
    </source>
</evidence>
<feature type="region of interest" description="Disordered" evidence="8">
    <location>
        <begin position="160"/>
        <end position="216"/>
    </location>
</feature>
<keyword evidence="11" id="KW-1185">Reference proteome</keyword>